<evidence type="ECO:0000256" key="2">
    <source>
        <dbReference type="SAM" id="MobiDB-lite"/>
    </source>
</evidence>
<keyword evidence="1" id="KW-0175">Coiled coil</keyword>
<feature type="coiled-coil region" evidence="1">
    <location>
        <begin position="266"/>
        <end position="421"/>
    </location>
</feature>
<protein>
    <submittedName>
        <fullName evidence="3">Uncharacterized protein</fullName>
    </submittedName>
</protein>
<feature type="region of interest" description="Disordered" evidence="2">
    <location>
        <begin position="862"/>
        <end position="881"/>
    </location>
</feature>
<feature type="region of interest" description="Disordered" evidence="2">
    <location>
        <begin position="1013"/>
        <end position="1056"/>
    </location>
</feature>
<name>A0AAE0YBW3_9GAST</name>
<feature type="region of interest" description="Disordered" evidence="2">
    <location>
        <begin position="466"/>
        <end position="489"/>
    </location>
</feature>
<feature type="compositionally biased region" description="Polar residues" evidence="2">
    <location>
        <begin position="120"/>
        <end position="129"/>
    </location>
</feature>
<feature type="region of interest" description="Disordered" evidence="2">
    <location>
        <begin position="510"/>
        <end position="572"/>
    </location>
</feature>
<evidence type="ECO:0000256" key="1">
    <source>
        <dbReference type="SAM" id="Coils"/>
    </source>
</evidence>
<feature type="compositionally biased region" description="Polar residues" evidence="2">
    <location>
        <begin position="899"/>
        <end position="908"/>
    </location>
</feature>
<evidence type="ECO:0000313" key="4">
    <source>
        <dbReference type="Proteomes" id="UP001283361"/>
    </source>
</evidence>
<feature type="region of interest" description="Disordered" evidence="2">
    <location>
        <begin position="1113"/>
        <end position="1138"/>
    </location>
</feature>
<keyword evidence="4" id="KW-1185">Reference proteome</keyword>
<comment type="caution">
    <text evidence="3">The sequence shown here is derived from an EMBL/GenBank/DDBJ whole genome shotgun (WGS) entry which is preliminary data.</text>
</comment>
<feature type="compositionally biased region" description="Low complexity" evidence="2">
    <location>
        <begin position="937"/>
        <end position="978"/>
    </location>
</feature>
<dbReference type="PANTHER" id="PTHR45615">
    <property type="entry name" value="MYOSIN HEAVY CHAIN, NON-MUSCLE"/>
    <property type="match status" value="1"/>
</dbReference>
<dbReference type="AlphaFoldDB" id="A0AAE0YBW3"/>
<feature type="region of interest" description="Disordered" evidence="2">
    <location>
        <begin position="76"/>
        <end position="129"/>
    </location>
</feature>
<feature type="coiled-coil region" evidence="1">
    <location>
        <begin position="726"/>
        <end position="760"/>
    </location>
</feature>
<dbReference type="EMBL" id="JAWDGP010006482">
    <property type="protein sequence ID" value="KAK3740228.1"/>
    <property type="molecule type" value="Genomic_DNA"/>
</dbReference>
<feature type="coiled-coil region" evidence="1">
    <location>
        <begin position="156"/>
        <end position="225"/>
    </location>
</feature>
<gene>
    <name evidence="3" type="ORF">RRG08_054249</name>
</gene>
<feature type="coiled-coil region" evidence="1">
    <location>
        <begin position="620"/>
        <end position="647"/>
    </location>
</feature>
<accession>A0AAE0YBW3</accession>
<sequence>MSVIPYPFSRRGRQPAGRRFQREFTFDAQDFSQVSLNIEAFVVPRGEKKAVSIQDYTADDETTARQIELESARIQREMERERRARSVSPLPTPRGTTPSPPPPAYRKPALRSASARRGPSTANQQAKLNRDISSMVANTSAHFSDAEDQLIAGHELKTLRQALHLTRKELRETEGQLKDARQLSEDAKSALMVLEFKRGSATKDLDRLNEEIHRRKGQMSAVETELQVKVTEIKNMTSLGVTREDCLGVKATKEENLCLKTKVRGLEGLQLERDELVRQLETTKEDLLREQKASRLHRAELQEELETLSARLEESQNGWGTGQAQLAKVEAAFRRMEREKNEIIQAKVLEVEELKTLHKEEKSESNGRLRKEMNELDLEVQEFRVRVNDLQSENGSKDTIIEKMRAQMSDLQSILVKEREDRHKTATEQKKALQHLKKETAAAVMKLKESLFLDKQKAVEDLKLELEQERRESGDRNEDRMSQMMEEHSYEIQQKNQEIMRLQDSIRKLEKDGQLKSDQQVREAVSRERERSDLEKDRQLRQEREDSKRRLTDVTSQLDREKNASRDLHSEITNLKNELDEQRRLQREASKEKLVAVARTKEQMKDQSNAEIDRVKFNLQQEHQRDVERLEEKLRYQEDELSTLKTEHDQIVQRERNVLMALEHAEKTVIKEINEECEKVSSVLGVSPRTVHHTSFHLENVEGRLSPSFRSRPVINSALANLRACSDELHNHILELQQEVESLKVMVETVTKEKEEAIENCKLQMEKQRTLDLEKLKDKLLKEHVQEMSELVRVCAEGNHNTYSFLQRYPGLTTGGDTQASLVAALQAKDDELRSLTKSTSLWKASLEEKFNTQLQLQMAKEREKYQAQQHHSTREQSRINDLQKQEIARLERELHRLATSQNHPVQDSNRYRSSSPPPAPRPHSSASAKLPNKIVPTATTTATATATSSSSPSSQLQQQQQQHQSASSPSAPAAAPSCNLKSSQHLLQSRIDQLQAENAALRKNRLLGGGGGTAAGPLAGRQHLAWSSPNLPDLARPQPIRPTSPLGRPRSPPARASRMMIRERIRQGEKDALEAEERARVNQKVMSNKMEEMAQLQNTLISQNQELQELEKAYNDLHKHYSSSRPHSPSRDFNTTF</sequence>
<feature type="compositionally biased region" description="Basic and acidic residues" evidence="2">
    <location>
        <begin position="510"/>
        <end position="570"/>
    </location>
</feature>
<organism evidence="3 4">
    <name type="scientific">Elysia crispata</name>
    <name type="common">lettuce slug</name>
    <dbReference type="NCBI Taxonomy" id="231223"/>
    <lineage>
        <taxon>Eukaryota</taxon>
        <taxon>Metazoa</taxon>
        <taxon>Spiralia</taxon>
        <taxon>Lophotrochozoa</taxon>
        <taxon>Mollusca</taxon>
        <taxon>Gastropoda</taxon>
        <taxon>Heterobranchia</taxon>
        <taxon>Euthyneura</taxon>
        <taxon>Panpulmonata</taxon>
        <taxon>Sacoglossa</taxon>
        <taxon>Placobranchoidea</taxon>
        <taxon>Plakobranchidae</taxon>
        <taxon>Elysia</taxon>
    </lineage>
</organism>
<reference evidence="3" key="1">
    <citation type="journal article" date="2023" name="G3 (Bethesda)">
        <title>A reference genome for the long-term kleptoplast-retaining sea slug Elysia crispata morphotype clarki.</title>
        <authorList>
            <person name="Eastman K.E."/>
            <person name="Pendleton A.L."/>
            <person name="Shaikh M.A."/>
            <person name="Suttiyut T."/>
            <person name="Ogas R."/>
            <person name="Tomko P."/>
            <person name="Gavelis G."/>
            <person name="Widhalm J.R."/>
            <person name="Wisecaver J.H."/>
        </authorList>
    </citation>
    <scope>NUCLEOTIDE SEQUENCE</scope>
    <source>
        <strain evidence="3">ECLA1</strain>
    </source>
</reference>
<dbReference type="Proteomes" id="UP001283361">
    <property type="component" value="Unassembled WGS sequence"/>
</dbReference>
<evidence type="ECO:0000313" key="3">
    <source>
        <dbReference type="EMBL" id="KAK3740228.1"/>
    </source>
</evidence>
<feature type="region of interest" description="Disordered" evidence="2">
    <location>
        <begin position="898"/>
        <end position="981"/>
    </location>
</feature>
<dbReference type="PANTHER" id="PTHR45615:SF80">
    <property type="entry name" value="GRIP DOMAIN-CONTAINING PROTEIN"/>
    <property type="match status" value="1"/>
</dbReference>
<proteinExistence type="predicted"/>